<proteinExistence type="predicted"/>
<dbReference type="InterPro" id="IPR001810">
    <property type="entry name" value="F-box_dom"/>
</dbReference>
<accession>A0AAD4MLV4</accession>
<name>A0AAD4MLV4_9BILA</name>
<organism evidence="2 3">
    <name type="scientific">Ditylenchus destructor</name>
    <dbReference type="NCBI Taxonomy" id="166010"/>
    <lineage>
        <taxon>Eukaryota</taxon>
        <taxon>Metazoa</taxon>
        <taxon>Ecdysozoa</taxon>
        <taxon>Nematoda</taxon>
        <taxon>Chromadorea</taxon>
        <taxon>Rhabditida</taxon>
        <taxon>Tylenchina</taxon>
        <taxon>Tylenchomorpha</taxon>
        <taxon>Sphaerularioidea</taxon>
        <taxon>Anguinidae</taxon>
        <taxon>Anguininae</taxon>
        <taxon>Ditylenchus</taxon>
    </lineage>
</organism>
<keyword evidence="3" id="KW-1185">Reference proteome</keyword>
<sequence>MSSLPNEIFSDITKFLPNDDITDQMLMSRTFNALVTPRLQKIKQEMATMNQFIKSFMPTPEPSDSEWISQLNLKRFEPIGSAAKKRMKDAFKDEEEILNHLRNPTLGNGMLDGLKARMSLERFDDRTFLRILGSLVSEPKFREENNISKSTGRVINYLACHMIVGNPYNFSQGDEDLRRISDFYLPCTPIQLSRIFVLMPN</sequence>
<dbReference type="PROSITE" id="PS50181">
    <property type="entry name" value="FBOX"/>
    <property type="match status" value="1"/>
</dbReference>
<gene>
    <name evidence="2" type="ORF">DdX_18683</name>
</gene>
<dbReference type="AlphaFoldDB" id="A0AAD4MLV4"/>
<evidence type="ECO:0000259" key="1">
    <source>
        <dbReference type="PROSITE" id="PS50181"/>
    </source>
</evidence>
<comment type="caution">
    <text evidence="2">The sequence shown here is derived from an EMBL/GenBank/DDBJ whole genome shotgun (WGS) entry which is preliminary data.</text>
</comment>
<protein>
    <recommendedName>
        <fullName evidence="1">F-box domain-containing protein</fullName>
    </recommendedName>
</protein>
<dbReference type="Proteomes" id="UP001201812">
    <property type="component" value="Unassembled WGS sequence"/>
</dbReference>
<dbReference type="EMBL" id="JAKKPZ010000286">
    <property type="protein sequence ID" value="KAI1697120.1"/>
    <property type="molecule type" value="Genomic_DNA"/>
</dbReference>
<reference evidence="2" key="1">
    <citation type="submission" date="2022-01" db="EMBL/GenBank/DDBJ databases">
        <title>Genome Sequence Resource for Two Populations of Ditylenchus destructor, the Migratory Endoparasitic Phytonematode.</title>
        <authorList>
            <person name="Zhang H."/>
            <person name="Lin R."/>
            <person name="Xie B."/>
        </authorList>
    </citation>
    <scope>NUCLEOTIDE SEQUENCE</scope>
    <source>
        <strain evidence="2">BazhouSP</strain>
    </source>
</reference>
<feature type="domain" description="F-box" evidence="1">
    <location>
        <begin position="1"/>
        <end position="46"/>
    </location>
</feature>
<evidence type="ECO:0000313" key="3">
    <source>
        <dbReference type="Proteomes" id="UP001201812"/>
    </source>
</evidence>
<evidence type="ECO:0000313" key="2">
    <source>
        <dbReference type="EMBL" id="KAI1697120.1"/>
    </source>
</evidence>